<sequence>MTDVLNNMHTISITNSSVTAASFAPTLLGVKRLTDTAILPSFASAGAACFDLHADLKSEDGCEQIIFSYEHIFRTGLAFDIPEGYALMVYSRSGHGFKNDVRLANCVGVIDSDYTGEVKVKITIDNDGSFTVNHGDRIAQAMLIKLPSVQLVEVDELKTTERGANGFGSTGSSANVVTSEEEVSLQPIMTSRYLK</sequence>
<dbReference type="PANTHER" id="PTHR11241">
    <property type="entry name" value="DEOXYURIDINE 5'-TRIPHOSPHATE NUCLEOTIDOHYDROLASE"/>
    <property type="match status" value="1"/>
</dbReference>
<evidence type="ECO:0000256" key="1">
    <source>
        <dbReference type="ARBA" id="ARBA00006581"/>
    </source>
</evidence>
<dbReference type="GeneID" id="24608666"/>
<evidence type="ECO:0000256" key="4">
    <source>
        <dbReference type="ARBA" id="ARBA00023080"/>
    </source>
</evidence>
<dbReference type="InterPro" id="IPR033704">
    <property type="entry name" value="dUTPase_trimeric"/>
</dbReference>
<evidence type="ECO:0000259" key="5">
    <source>
        <dbReference type="Pfam" id="PF00692"/>
    </source>
</evidence>
<gene>
    <name evidence="6" type="ORF">CPT_Seurat55</name>
</gene>
<reference evidence="6 7" key="1">
    <citation type="submission" date="2014-07" db="EMBL/GenBank/DDBJ databases">
        <title>The Complete Genome of Enterotoxigenic Escherichia coli Siphophage Seurat.</title>
        <authorList>
            <person name="Doan D.P."/>
            <person name="Lessor L.E."/>
            <person name="Hernandez A.C."/>
            <person name="Everett G.F.K."/>
        </authorList>
    </citation>
    <scope>NUCLEOTIDE SEQUENCE [LARGE SCALE GENOMIC DNA]</scope>
</reference>
<dbReference type="PANTHER" id="PTHR11241:SF0">
    <property type="entry name" value="DEOXYURIDINE 5'-TRIPHOSPHATE NUCLEOTIDOHYDROLASE"/>
    <property type="match status" value="1"/>
</dbReference>
<dbReference type="GO" id="GO:0006226">
    <property type="term" value="P:dUMP biosynthetic process"/>
    <property type="evidence" value="ECO:0007669"/>
    <property type="project" value="InterPro"/>
</dbReference>
<keyword evidence="3" id="KW-0378">Hydrolase</keyword>
<dbReference type="Pfam" id="PF00692">
    <property type="entry name" value="dUTPase"/>
    <property type="match status" value="1"/>
</dbReference>
<evidence type="ECO:0000313" key="6">
    <source>
        <dbReference type="EMBL" id="AIW03918.1"/>
    </source>
</evidence>
<dbReference type="NCBIfam" id="NF001862">
    <property type="entry name" value="PRK00601.1"/>
    <property type="match status" value="1"/>
</dbReference>
<dbReference type="OrthoDB" id="12539at10239"/>
<dbReference type="RefSeq" id="YP_009151999.1">
    <property type="nucleotide sequence ID" value="NC_027378.1"/>
</dbReference>
<dbReference type="EMBL" id="KM236243">
    <property type="protein sequence ID" value="AIW03918.1"/>
    <property type="molecule type" value="Genomic_DNA"/>
</dbReference>
<dbReference type="SUPFAM" id="SSF51283">
    <property type="entry name" value="dUTPase-like"/>
    <property type="match status" value="1"/>
</dbReference>
<evidence type="ECO:0000256" key="3">
    <source>
        <dbReference type="ARBA" id="ARBA00022801"/>
    </source>
</evidence>
<feature type="domain" description="dUTPase-like" evidence="5">
    <location>
        <begin position="37"/>
        <end position="171"/>
    </location>
</feature>
<protein>
    <recommendedName>
        <fullName evidence="2">dUTP diphosphatase</fullName>
        <ecNumber evidence="2">3.6.1.23</ecNumber>
    </recommendedName>
</protein>
<dbReference type="GO" id="GO:0000287">
    <property type="term" value="F:magnesium ion binding"/>
    <property type="evidence" value="ECO:0007669"/>
    <property type="project" value="InterPro"/>
</dbReference>
<dbReference type="InterPro" id="IPR029054">
    <property type="entry name" value="dUTPase-like"/>
</dbReference>
<dbReference type="NCBIfam" id="TIGR00576">
    <property type="entry name" value="dut"/>
    <property type="match status" value="1"/>
</dbReference>
<dbReference type="EC" id="3.6.1.23" evidence="2"/>
<dbReference type="InterPro" id="IPR036157">
    <property type="entry name" value="dUTPase-like_sf"/>
</dbReference>
<keyword evidence="7" id="KW-1185">Reference proteome</keyword>
<name>A0A0A0RW36_9CAUD</name>
<comment type="similarity">
    <text evidence="1">Belongs to the dUTPase family.</text>
</comment>
<dbReference type="InterPro" id="IPR008181">
    <property type="entry name" value="dUTPase"/>
</dbReference>
<dbReference type="GO" id="GO:0004170">
    <property type="term" value="F:dUTP diphosphatase activity"/>
    <property type="evidence" value="ECO:0007669"/>
    <property type="project" value="UniProtKB-EC"/>
</dbReference>
<dbReference type="Gene3D" id="2.70.40.10">
    <property type="match status" value="1"/>
</dbReference>
<dbReference type="Proteomes" id="UP000030205">
    <property type="component" value="Segment"/>
</dbReference>
<dbReference type="GO" id="GO:0046081">
    <property type="term" value="P:dUTP catabolic process"/>
    <property type="evidence" value="ECO:0007669"/>
    <property type="project" value="InterPro"/>
</dbReference>
<accession>A0A0A0RW36</accession>
<organism evidence="6 7">
    <name type="scientific">Escherichia phage Seurat</name>
    <dbReference type="NCBI Taxonomy" id="1540098"/>
    <lineage>
        <taxon>Viruses</taxon>
        <taxon>Duplodnaviria</taxon>
        <taxon>Heunggongvirae</taxon>
        <taxon>Uroviricota</taxon>
        <taxon>Caudoviricetes</taxon>
        <taxon>Queuovirinae</taxon>
        <taxon>Seuratvirus</taxon>
        <taxon>Seuratvirus seurat</taxon>
    </lineage>
</organism>
<dbReference type="KEGG" id="vg:24608666"/>
<evidence type="ECO:0000313" key="7">
    <source>
        <dbReference type="Proteomes" id="UP000030205"/>
    </source>
</evidence>
<keyword evidence="4" id="KW-0546">Nucleotide metabolism</keyword>
<dbReference type="CDD" id="cd07557">
    <property type="entry name" value="trimeric_dUTPase"/>
    <property type="match status" value="1"/>
</dbReference>
<proteinExistence type="inferred from homology"/>
<evidence type="ECO:0000256" key="2">
    <source>
        <dbReference type="ARBA" id="ARBA00012379"/>
    </source>
</evidence>